<dbReference type="CDD" id="cd06223">
    <property type="entry name" value="PRTases_typeI"/>
    <property type="match status" value="1"/>
</dbReference>
<dbReference type="RefSeq" id="WP_138407809.1">
    <property type="nucleotide sequence ID" value="NZ_QLAE01000009.1"/>
</dbReference>
<comment type="similarity">
    <text evidence="1">Belongs to the ComF/GntX family.</text>
</comment>
<dbReference type="Proteomes" id="UP000306753">
    <property type="component" value="Unassembled WGS sequence"/>
</dbReference>
<dbReference type="SUPFAM" id="SSF53271">
    <property type="entry name" value="PRTase-like"/>
    <property type="match status" value="1"/>
</dbReference>
<evidence type="ECO:0000256" key="1">
    <source>
        <dbReference type="ARBA" id="ARBA00008007"/>
    </source>
</evidence>
<name>A0A5R9QDK1_9GAMM</name>
<organism evidence="4 5">
    <name type="scientific">Stutzerimonas nosocomialis</name>
    <dbReference type="NCBI Taxonomy" id="1056496"/>
    <lineage>
        <taxon>Bacteria</taxon>
        <taxon>Pseudomonadati</taxon>
        <taxon>Pseudomonadota</taxon>
        <taxon>Gammaproteobacteria</taxon>
        <taxon>Pseudomonadales</taxon>
        <taxon>Pseudomonadaceae</taxon>
        <taxon>Stutzerimonas</taxon>
    </lineage>
</organism>
<dbReference type="Pfam" id="PF18912">
    <property type="entry name" value="DZR_2"/>
    <property type="match status" value="1"/>
</dbReference>
<reference evidence="4 5" key="1">
    <citation type="journal article" date="2017" name="Eur. J. Clin. Microbiol. Infect. Dis.">
        <title>Uncommonly isolated clinical Pseudomonas: identification and phylogenetic assignation.</title>
        <authorList>
            <person name="Mulet M."/>
            <person name="Gomila M."/>
            <person name="Ramirez A."/>
            <person name="Cardew S."/>
            <person name="Moore E.R."/>
            <person name="Lalucat J."/>
            <person name="Garcia-Valdes E."/>
        </authorList>
    </citation>
    <scope>NUCLEOTIDE SEQUENCE [LARGE SCALE GENOMIC DNA]</scope>
    <source>
        <strain evidence="4 5">SD129</strain>
    </source>
</reference>
<sequence length="235" mass="25831">MVNNWLNNEHFCLLCDEPSEAGQALCSPCEADLPWLGGRCAICALPLPTRGLACGACLKRPPAFDHVEVPWRFAFPVDALITRFKHQARWPLGRLLAQRLGLHLSHAFDEGLARPDALLPVPLSHKRLRERGFNQAQMLAGWLGRSLDIEVDEHSLVRTQDTASQQQLDAAARRRNLRQAFALGSAGTIRGRHLALVDDVLTTGATAEALARLLKRAGAARVDVYCLARTPKPGD</sequence>
<accession>A0A5R9QDK1</accession>
<dbReference type="InterPro" id="IPR044005">
    <property type="entry name" value="DZR_2"/>
</dbReference>
<dbReference type="PANTHER" id="PTHR47505">
    <property type="entry name" value="DNA UTILIZATION PROTEIN YHGH"/>
    <property type="match status" value="1"/>
</dbReference>
<proteinExistence type="inferred from homology"/>
<evidence type="ECO:0000313" key="5">
    <source>
        <dbReference type="Proteomes" id="UP000306753"/>
    </source>
</evidence>
<dbReference type="InterPro" id="IPR029057">
    <property type="entry name" value="PRTase-like"/>
</dbReference>
<feature type="domain" description="Double zinc ribbon" evidence="3">
    <location>
        <begin position="12"/>
        <end position="58"/>
    </location>
</feature>
<comment type="caution">
    <text evidence="4">The sequence shown here is derived from an EMBL/GenBank/DDBJ whole genome shotgun (WGS) entry which is preliminary data.</text>
</comment>
<evidence type="ECO:0000313" key="4">
    <source>
        <dbReference type="EMBL" id="TLX63171.1"/>
    </source>
</evidence>
<gene>
    <name evidence="4" type="ORF">DN820_12930</name>
</gene>
<keyword evidence="5" id="KW-1185">Reference proteome</keyword>
<dbReference type="EMBL" id="QLAG01000014">
    <property type="protein sequence ID" value="TLX63171.1"/>
    <property type="molecule type" value="Genomic_DNA"/>
</dbReference>
<evidence type="ECO:0000259" key="2">
    <source>
        <dbReference type="Pfam" id="PF00156"/>
    </source>
</evidence>
<evidence type="ECO:0000259" key="3">
    <source>
        <dbReference type="Pfam" id="PF18912"/>
    </source>
</evidence>
<dbReference type="Gene3D" id="3.40.50.2020">
    <property type="match status" value="1"/>
</dbReference>
<dbReference type="InterPro" id="IPR051910">
    <property type="entry name" value="ComF/GntX_DNA_util-trans"/>
</dbReference>
<protein>
    <submittedName>
        <fullName evidence="4">ComF family protein</fullName>
    </submittedName>
</protein>
<dbReference type="InterPro" id="IPR000836">
    <property type="entry name" value="PRTase_dom"/>
</dbReference>
<dbReference type="Pfam" id="PF00156">
    <property type="entry name" value="Pribosyltran"/>
    <property type="match status" value="1"/>
</dbReference>
<feature type="domain" description="Phosphoribosyltransferase" evidence="2">
    <location>
        <begin position="139"/>
        <end position="231"/>
    </location>
</feature>
<dbReference type="OrthoDB" id="9793412at2"/>
<dbReference type="PANTHER" id="PTHR47505:SF1">
    <property type="entry name" value="DNA UTILIZATION PROTEIN YHGH"/>
    <property type="match status" value="1"/>
</dbReference>
<dbReference type="AlphaFoldDB" id="A0A5R9QDK1"/>